<evidence type="ECO:0000256" key="1">
    <source>
        <dbReference type="ARBA" id="ARBA00004202"/>
    </source>
</evidence>
<dbReference type="AlphaFoldDB" id="A0A1H6J5T3"/>
<dbReference type="EMBL" id="FNXE01000002">
    <property type="protein sequence ID" value="SEH57283.1"/>
    <property type="molecule type" value="Genomic_DNA"/>
</dbReference>
<organism evidence="11 12">
    <name type="scientific">Paenimyroides marinum</name>
    <dbReference type="NCBI Taxonomy" id="1159016"/>
    <lineage>
        <taxon>Bacteria</taxon>
        <taxon>Pseudomonadati</taxon>
        <taxon>Bacteroidota</taxon>
        <taxon>Flavobacteriia</taxon>
        <taxon>Flavobacteriales</taxon>
        <taxon>Flavobacteriaceae</taxon>
        <taxon>Paenimyroides</taxon>
    </lineage>
</organism>
<evidence type="ECO:0000256" key="5">
    <source>
        <dbReference type="ARBA" id="ARBA00022741"/>
    </source>
</evidence>
<reference evidence="11 12" key="1">
    <citation type="submission" date="2016-10" db="EMBL/GenBank/DDBJ databases">
        <authorList>
            <person name="de Groot N.N."/>
        </authorList>
    </citation>
    <scope>NUCLEOTIDE SEQUENCE [LARGE SCALE GENOMIC DNA]</scope>
    <source>
        <strain evidence="11 12">CGMCC 1.10825</strain>
    </source>
</reference>
<evidence type="ECO:0000313" key="11">
    <source>
        <dbReference type="EMBL" id="SEH57283.1"/>
    </source>
</evidence>
<keyword evidence="2" id="KW-0813">Transport</keyword>
<keyword evidence="3" id="KW-1003">Cell membrane</keyword>
<dbReference type="InterPro" id="IPR051535">
    <property type="entry name" value="Siderophore_ABC-ATPase"/>
</dbReference>
<evidence type="ECO:0000256" key="9">
    <source>
        <dbReference type="ARBA" id="ARBA00023136"/>
    </source>
</evidence>
<dbReference type="STRING" id="1159016.SAMN02927937_00282"/>
<dbReference type="InterPro" id="IPR027417">
    <property type="entry name" value="P-loop_NTPase"/>
</dbReference>
<keyword evidence="8" id="KW-0406">Ion transport</keyword>
<keyword evidence="9" id="KW-0472">Membrane</keyword>
<sequence length="253" mass="29138">MNVFKAQDLAIGYKDKTLFSNLNFELRTGILTSLLGSNGIGKSTLLKSISGLLDKKSGQLFVDDKNTDALSFAEFAKIISVVLTNENVNKELTVYELVKLGRQPYTNWLDQLTPQDEILIDKTLINCEITDLKERKLLQLSDGQLQRTFIARAVVQDTPFIFLDEPSTHLDLYHKVRLFKLLKKLCIENNKCILFSTHDLDLALQLSDEIMLLKDNHFYHNTTENLINRGVFDRFFDTDDIVFDKERKQFLIL</sequence>
<gene>
    <name evidence="11" type="ORF">SAMN02927937_00282</name>
</gene>
<keyword evidence="4" id="KW-0410">Iron transport</keyword>
<evidence type="ECO:0000256" key="8">
    <source>
        <dbReference type="ARBA" id="ARBA00023065"/>
    </source>
</evidence>
<dbReference type="SMART" id="SM00382">
    <property type="entry name" value="AAA"/>
    <property type="match status" value="1"/>
</dbReference>
<evidence type="ECO:0000256" key="7">
    <source>
        <dbReference type="ARBA" id="ARBA00023004"/>
    </source>
</evidence>
<dbReference type="OrthoDB" id="9787851at2"/>
<dbReference type="CDD" id="cd03214">
    <property type="entry name" value="ABC_Iron-Siderophores_B12_Hemin"/>
    <property type="match status" value="1"/>
</dbReference>
<evidence type="ECO:0000313" key="12">
    <source>
        <dbReference type="Proteomes" id="UP000199634"/>
    </source>
</evidence>
<accession>A0A1H6J5T3</accession>
<dbReference type="SUPFAM" id="SSF52540">
    <property type="entry name" value="P-loop containing nucleoside triphosphate hydrolases"/>
    <property type="match status" value="1"/>
</dbReference>
<dbReference type="GO" id="GO:0005886">
    <property type="term" value="C:plasma membrane"/>
    <property type="evidence" value="ECO:0007669"/>
    <property type="project" value="UniProtKB-SubCell"/>
</dbReference>
<dbReference type="PANTHER" id="PTHR42771:SF2">
    <property type="entry name" value="IRON(3+)-HYDROXAMATE IMPORT ATP-BINDING PROTEIN FHUC"/>
    <property type="match status" value="1"/>
</dbReference>
<keyword evidence="5" id="KW-0547">Nucleotide-binding</keyword>
<dbReference type="Gene3D" id="3.40.50.300">
    <property type="entry name" value="P-loop containing nucleotide triphosphate hydrolases"/>
    <property type="match status" value="1"/>
</dbReference>
<proteinExistence type="predicted"/>
<dbReference type="PANTHER" id="PTHR42771">
    <property type="entry name" value="IRON(3+)-HYDROXAMATE IMPORT ATP-BINDING PROTEIN FHUC"/>
    <property type="match status" value="1"/>
</dbReference>
<feature type="domain" description="ABC transporter" evidence="10">
    <location>
        <begin position="4"/>
        <end position="240"/>
    </location>
</feature>
<dbReference type="GO" id="GO:0016887">
    <property type="term" value="F:ATP hydrolysis activity"/>
    <property type="evidence" value="ECO:0007669"/>
    <property type="project" value="InterPro"/>
</dbReference>
<evidence type="ECO:0000259" key="10">
    <source>
        <dbReference type="PROSITE" id="PS50893"/>
    </source>
</evidence>
<dbReference type="InterPro" id="IPR003593">
    <property type="entry name" value="AAA+_ATPase"/>
</dbReference>
<dbReference type="PROSITE" id="PS50893">
    <property type="entry name" value="ABC_TRANSPORTER_2"/>
    <property type="match status" value="1"/>
</dbReference>
<comment type="subcellular location">
    <subcellularLocation>
        <location evidence="1">Cell membrane</location>
        <topology evidence="1">Peripheral membrane protein</topology>
    </subcellularLocation>
</comment>
<dbReference type="Proteomes" id="UP000199634">
    <property type="component" value="Unassembled WGS sequence"/>
</dbReference>
<evidence type="ECO:0000256" key="2">
    <source>
        <dbReference type="ARBA" id="ARBA00022448"/>
    </source>
</evidence>
<keyword evidence="12" id="KW-1185">Reference proteome</keyword>
<dbReference type="InterPro" id="IPR003439">
    <property type="entry name" value="ABC_transporter-like_ATP-bd"/>
</dbReference>
<dbReference type="GO" id="GO:0005524">
    <property type="term" value="F:ATP binding"/>
    <property type="evidence" value="ECO:0007669"/>
    <property type="project" value="UniProtKB-KW"/>
</dbReference>
<keyword evidence="7" id="KW-0408">Iron</keyword>
<evidence type="ECO:0000256" key="6">
    <source>
        <dbReference type="ARBA" id="ARBA00022840"/>
    </source>
</evidence>
<keyword evidence="6 11" id="KW-0067">ATP-binding</keyword>
<evidence type="ECO:0000256" key="4">
    <source>
        <dbReference type="ARBA" id="ARBA00022496"/>
    </source>
</evidence>
<dbReference type="GO" id="GO:0006826">
    <property type="term" value="P:iron ion transport"/>
    <property type="evidence" value="ECO:0007669"/>
    <property type="project" value="UniProtKB-KW"/>
</dbReference>
<dbReference type="FunFam" id="3.40.50.300:FF:000134">
    <property type="entry name" value="Iron-enterobactin ABC transporter ATP-binding protein"/>
    <property type="match status" value="1"/>
</dbReference>
<evidence type="ECO:0000256" key="3">
    <source>
        <dbReference type="ARBA" id="ARBA00022475"/>
    </source>
</evidence>
<dbReference type="RefSeq" id="WP_091095563.1">
    <property type="nucleotide sequence ID" value="NZ_FNXE01000002.1"/>
</dbReference>
<name>A0A1H6J5T3_9FLAO</name>
<dbReference type="Pfam" id="PF00005">
    <property type="entry name" value="ABC_tran"/>
    <property type="match status" value="1"/>
</dbReference>
<protein>
    <submittedName>
        <fullName evidence="11">Iron complex transport system ATP-binding protein</fullName>
    </submittedName>
</protein>